<dbReference type="OrthoDB" id="9769912at2"/>
<keyword evidence="8 13" id="KW-0547">Nucleotide-binding</keyword>
<dbReference type="PANTHER" id="PTHR20861">
    <property type="entry name" value="HOMOSERINE/4-DIPHOSPHOCYTIDYL-2-C-METHYL-D-ERYTHRITOL KINASE"/>
    <property type="match status" value="1"/>
</dbReference>
<keyword evidence="10 13" id="KW-0067">ATP-binding</keyword>
<dbReference type="GO" id="GO:0005524">
    <property type="term" value="F:ATP binding"/>
    <property type="evidence" value="ECO:0007669"/>
    <property type="project" value="UniProtKB-UniRule"/>
</dbReference>
<evidence type="ECO:0000256" key="11">
    <source>
        <dbReference type="ARBA" id="ARBA00049375"/>
    </source>
</evidence>
<comment type="pathway">
    <text evidence="1 13">Amino-acid biosynthesis; L-threonine biosynthesis; L-threonine from L-aspartate: step 4/5.</text>
</comment>
<dbReference type="NCBIfam" id="TIGR00191">
    <property type="entry name" value="thrB"/>
    <property type="match status" value="1"/>
</dbReference>
<evidence type="ECO:0000259" key="14">
    <source>
        <dbReference type="Pfam" id="PF00288"/>
    </source>
</evidence>
<protein>
    <recommendedName>
        <fullName evidence="4 13">Homoserine kinase</fullName>
        <shortName evidence="13">HK</shortName>
        <shortName evidence="13">HSK</shortName>
        <ecNumber evidence="3 13">2.7.1.39</ecNumber>
    </recommendedName>
</protein>
<dbReference type="InterPro" id="IPR020568">
    <property type="entry name" value="Ribosomal_Su5_D2-typ_SF"/>
</dbReference>
<comment type="caution">
    <text evidence="16">The sequence shown here is derived from an EMBL/GenBank/DDBJ whole genome shotgun (WGS) entry which is preliminary data.</text>
</comment>
<evidence type="ECO:0000256" key="2">
    <source>
        <dbReference type="ARBA" id="ARBA00007370"/>
    </source>
</evidence>
<dbReference type="PRINTS" id="PR00958">
    <property type="entry name" value="HOMSERKINASE"/>
</dbReference>
<comment type="function">
    <text evidence="12 13">Catalyzes the ATP-dependent phosphorylation of L-homoserine to L-homoserine phosphate.</text>
</comment>
<dbReference type="PANTHER" id="PTHR20861:SF1">
    <property type="entry name" value="HOMOSERINE KINASE"/>
    <property type="match status" value="1"/>
</dbReference>
<accession>A0A165HC89</accession>
<dbReference type="GO" id="GO:0004413">
    <property type="term" value="F:homoserine kinase activity"/>
    <property type="evidence" value="ECO:0007669"/>
    <property type="project" value="UniProtKB-UniRule"/>
</dbReference>
<dbReference type="AlphaFoldDB" id="A0A165HC89"/>
<comment type="catalytic activity">
    <reaction evidence="11 13">
        <text>L-homoserine + ATP = O-phospho-L-homoserine + ADP + H(+)</text>
        <dbReference type="Rhea" id="RHEA:13985"/>
        <dbReference type="ChEBI" id="CHEBI:15378"/>
        <dbReference type="ChEBI" id="CHEBI:30616"/>
        <dbReference type="ChEBI" id="CHEBI:57476"/>
        <dbReference type="ChEBI" id="CHEBI:57590"/>
        <dbReference type="ChEBI" id="CHEBI:456216"/>
        <dbReference type="EC" id="2.7.1.39"/>
    </reaction>
</comment>
<dbReference type="Gene3D" id="3.30.230.10">
    <property type="match status" value="1"/>
</dbReference>
<comment type="subcellular location">
    <subcellularLocation>
        <location evidence="13">Cytoplasm</location>
    </subcellularLocation>
</comment>
<dbReference type="InterPro" id="IPR013750">
    <property type="entry name" value="GHMP_kinase_C_dom"/>
</dbReference>
<dbReference type="EMBL" id="LQNT01000003">
    <property type="protein sequence ID" value="KZE39428.1"/>
    <property type="molecule type" value="Genomic_DNA"/>
</dbReference>
<dbReference type="PROSITE" id="PS00627">
    <property type="entry name" value="GHMP_KINASES_ATP"/>
    <property type="match status" value="1"/>
</dbReference>
<evidence type="ECO:0000256" key="13">
    <source>
        <dbReference type="HAMAP-Rule" id="MF_00384"/>
    </source>
</evidence>
<dbReference type="InterPro" id="IPR000870">
    <property type="entry name" value="Homoserine_kinase"/>
</dbReference>
<dbReference type="InterPro" id="IPR006203">
    <property type="entry name" value="GHMP_knse_ATP-bd_CS"/>
</dbReference>
<dbReference type="HAMAP" id="MF_00384">
    <property type="entry name" value="Homoser_kinase"/>
    <property type="match status" value="1"/>
</dbReference>
<dbReference type="Gene3D" id="3.30.70.890">
    <property type="entry name" value="GHMP kinase, C-terminal domain"/>
    <property type="match status" value="1"/>
</dbReference>
<feature type="binding site" evidence="13">
    <location>
        <begin position="89"/>
        <end position="99"/>
    </location>
    <ligand>
        <name>ATP</name>
        <dbReference type="ChEBI" id="CHEBI:30616"/>
    </ligand>
</feature>
<dbReference type="InterPro" id="IPR036554">
    <property type="entry name" value="GHMP_kinase_C_sf"/>
</dbReference>
<keyword evidence="13" id="KW-0963">Cytoplasm</keyword>
<evidence type="ECO:0000256" key="6">
    <source>
        <dbReference type="ARBA" id="ARBA00022679"/>
    </source>
</evidence>
<dbReference type="Pfam" id="PF08544">
    <property type="entry name" value="GHMP_kinases_C"/>
    <property type="match status" value="1"/>
</dbReference>
<evidence type="ECO:0000259" key="15">
    <source>
        <dbReference type="Pfam" id="PF08544"/>
    </source>
</evidence>
<keyword evidence="7 13" id="KW-0791">Threonine biosynthesis</keyword>
<dbReference type="RefSeq" id="WP_063179011.1">
    <property type="nucleotide sequence ID" value="NZ_LQNT01000003.1"/>
</dbReference>
<feature type="domain" description="GHMP kinase N-terminal" evidence="14">
    <location>
        <begin position="60"/>
        <end position="142"/>
    </location>
</feature>
<keyword evidence="5 13" id="KW-0028">Amino-acid biosynthesis</keyword>
<evidence type="ECO:0000313" key="16">
    <source>
        <dbReference type="EMBL" id="KZE39428.1"/>
    </source>
</evidence>
<evidence type="ECO:0000256" key="7">
    <source>
        <dbReference type="ARBA" id="ARBA00022697"/>
    </source>
</evidence>
<organism evidence="16 17">
    <name type="scientific">Bhargavaea cecembensis</name>
    <dbReference type="NCBI Taxonomy" id="394098"/>
    <lineage>
        <taxon>Bacteria</taxon>
        <taxon>Bacillati</taxon>
        <taxon>Bacillota</taxon>
        <taxon>Bacilli</taxon>
        <taxon>Bacillales</taxon>
        <taxon>Caryophanaceae</taxon>
        <taxon>Bhargavaea</taxon>
    </lineage>
</organism>
<keyword evidence="6 13" id="KW-0808">Transferase</keyword>
<dbReference type="GO" id="GO:0009088">
    <property type="term" value="P:threonine biosynthetic process"/>
    <property type="evidence" value="ECO:0007669"/>
    <property type="project" value="UniProtKB-UniRule"/>
</dbReference>
<evidence type="ECO:0000256" key="3">
    <source>
        <dbReference type="ARBA" id="ARBA00012078"/>
    </source>
</evidence>
<evidence type="ECO:0000256" key="4">
    <source>
        <dbReference type="ARBA" id="ARBA00017858"/>
    </source>
</evidence>
<dbReference type="EC" id="2.7.1.39" evidence="3 13"/>
<reference evidence="16 17" key="1">
    <citation type="submission" date="2016-01" db="EMBL/GenBank/DDBJ databases">
        <title>Whole genome sequencing of Bhargavaea cecembensis T14.</title>
        <authorList>
            <person name="Hong K.W."/>
        </authorList>
    </citation>
    <scope>NUCLEOTIDE SEQUENCE [LARGE SCALE GENOMIC DNA]</scope>
    <source>
        <strain evidence="16 17">T14</strain>
    </source>
</reference>
<dbReference type="SUPFAM" id="SSF55060">
    <property type="entry name" value="GHMP Kinase, C-terminal domain"/>
    <property type="match status" value="1"/>
</dbReference>
<keyword evidence="9 13" id="KW-0418">Kinase</keyword>
<dbReference type="InterPro" id="IPR006204">
    <property type="entry name" value="GHMP_kinase_N_dom"/>
</dbReference>
<name>A0A165HC89_9BACL</name>
<proteinExistence type="inferred from homology"/>
<gene>
    <name evidence="13" type="primary">thrB</name>
    <name evidence="16" type="ORF">AV656_15860</name>
</gene>
<dbReference type="UniPathway" id="UPA00050">
    <property type="reaction ID" value="UER00064"/>
</dbReference>
<comment type="similarity">
    <text evidence="2 13">Belongs to the GHMP kinase family. Homoserine kinase subfamily.</text>
</comment>
<dbReference type="PIRSF" id="PIRSF000676">
    <property type="entry name" value="Homoser_kin"/>
    <property type="match status" value="1"/>
</dbReference>
<evidence type="ECO:0000256" key="10">
    <source>
        <dbReference type="ARBA" id="ARBA00022840"/>
    </source>
</evidence>
<dbReference type="Pfam" id="PF00288">
    <property type="entry name" value="GHMP_kinases_N"/>
    <property type="match status" value="1"/>
</dbReference>
<feature type="domain" description="GHMP kinase C-terminal" evidence="15">
    <location>
        <begin position="204"/>
        <end position="279"/>
    </location>
</feature>
<evidence type="ECO:0000256" key="12">
    <source>
        <dbReference type="ARBA" id="ARBA00049954"/>
    </source>
</evidence>
<sequence length="299" mass="31205">MGRPTLAIRVPATTANLGPGFDCAALALALYMEVEAEKAAAWEVVYEGEEYADLAGGEENLIVRTMQETARRAGAEAEPCRLTVHSEIPLGKGLGSSATAVAAGVEAADHLYGLGLTMEEKVRIGSDIEGHADNVVAAIMGGAVFSHYLDGQVETVHIPDPDVGAVILVPDRTFATKESRGLLPDTLGHADAVCGSAANGVMTAAIAVGNWKLAGRMMERDVFHEPYRAALFPDFEQIRRFAREAGAYGTAVSGAGPSIFVLTEPGSEKNIADRLAGEFPAYRPIAVRASSAGAVAVAV</sequence>
<evidence type="ECO:0000256" key="1">
    <source>
        <dbReference type="ARBA" id="ARBA00005015"/>
    </source>
</evidence>
<dbReference type="SUPFAM" id="SSF54211">
    <property type="entry name" value="Ribosomal protein S5 domain 2-like"/>
    <property type="match status" value="1"/>
</dbReference>
<evidence type="ECO:0000256" key="8">
    <source>
        <dbReference type="ARBA" id="ARBA00022741"/>
    </source>
</evidence>
<evidence type="ECO:0000313" key="17">
    <source>
        <dbReference type="Proteomes" id="UP000076490"/>
    </source>
</evidence>
<dbReference type="Proteomes" id="UP000076490">
    <property type="component" value="Unassembled WGS sequence"/>
</dbReference>
<dbReference type="InterPro" id="IPR014721">
    <property type="entry name" value="Ribsml_uS5_D2-typ_fold_subgr"/>
</dbReference>
<evidence type="ECO:0000256" key="9">
    <source>
        <dbReference type="ARBA" id="ARBA00022777"/>
    </source>
</evidence>
<dbReference type="GO" id="GO:0005737">
    <property type="term" value="C:cytoplasm"/>
    <property type="evidence" value="ECO:0007669"/>
    <property type="project" value="UniProtKB-SubCell"/>
</dbReference>
<evidence type="ECO:0000256" key="5">
    <source>
        <dbReference type="ARBA" id="ARBA00022605"/>
    </source>
</evidence>